<dbReference type="AlphaFoldDB" id="A0A915LAE4"/>
<name>A0A915LAE4_ROMCU</name>
<dbReference type="Proteomes" id="UP000887565">
    <property type="component" value="Unplaced"/>
</dbReference>
<sequence length="86" mass="9449">MQHLKDENFKNASDLDAIGAYMLLRRSAIGTIAQKSSAIKDRSLKILGNQLPPAEKKLPETPVPGPLYMYASKDGLIQTIVIGRKI</sequence>
<keyword evidence="1" id="KW-1185">Reference proteome</keyword>
<evidence type="ECO:0000313" key="2">
    <source>
        <dbReference type="WBParaSite" id="nRc.2.0.1.t47812-RA"/>
    </source>
</evidence>
<protein>
    <submittedName>
        <fullName evidence="2">Uncharacterized protein</fullName>
    </submittedName>
</protein>
<organism evidence="1 2">
    <name type="scientific">Romanomermis culicivorax</name>
    <name type="common">Nematode worm</name>
    <dbReference type="NCBI Taxonomy" id="13658"/>
    <lineage>
        <taxon>Eukaryota</taxon>
        <taxon>Metazoa</taxon>
        <taxon>Ecdysozoa</taxon>
        <taxon>Nematoda</taxon>
        <taxon>Enoplea</taxon>
        <taxon>Dorylaimia</taxon>
        <taxon>Mermithida</taxon>
        <taxon>Mermithoidea</taxon>
        <taxon>Mermithidae</taxon>
        <taxon>Romanomermis</taxon>
    </lineage>
</organism>
<reference evidence="2" key="1">
    <citation type="submission" date="2022-11" db="UniProtKB">
        <authorList>
            <consortium name="WormBaseParasite"/>
        </authorList>
    </citation>
    <scope>IDENTIFICATION</scope>
</reference>
<proteinExistence type="predicted"/>
<dbReference type="WBParaSite" id="nRc.2.0.1.t47812-RA">
    <property type="protein sequence ID" value="nRc.2.0.1.t47812-RA"/>
    <property type="gene ID" value="nRc.2.0.1.g47812"/>
</dbReference>
<evidence type="ECO:0000313" key="1">
    <source>
        <dbReference type="Proteomes" id="UP000887565"/>
    </source>
</evidence>
<accession>A0A915LAE4</accession>